<keyword evidence="1" id="KW-0812">Transmembrane</keyword>
<gene>
    <name evidence="2" type="ORF">BBBOND_0002020</name>
</gene>
<dbReference type="EMBL" id="LK055002">
    <property type="protein sequence ID" value="CDR71550.1"/>
    <property type="molecule type" value="Genomic_DNA"/>
</dbReference>
<reference evidence="2" key="1">
    <citation type="journal article" date="2014" name="Nucleic Acids Res.">
        <title>The evolutionary dynamics of variant antigen genes in Babesia reveal a history of genomic innovation underlying host-parasite interaction.</title>
        <authorList>
            <person name="Jackson A.P."/>
            <person name="Otto T.D."/>
            <person name="Darby A."/>
            <person name="Ramaprasad A."/>
            <person name="Xia D."/>
            <person name="Echaide I.E."/>
            <person name="Farber M."/>
            <person name="Gahlot S."/>
            <person name="Gamble J."/>
            <person name="Gupta D."/>
            <person name="Gupta Y."/>
            <person name="Jackson L."/>
            <person name="Malandrin L."/>
            <person name="Malas T.B."/>
            <person name="Moussa E."/>
            <person name="Nair M."/>
            <person name="Reid AJ."/>
            <person name="Sanders M."/>
            <person name="Sharma J."/>
            <person name="Tracey A."/>
            <person name="Quail M.A."/>
            <person name="Weir W."/>
            <person name="Wastling J.M."/>
            <person name="Hall N."/>
            <person name="Willadsen P."/>
            <person name="Lingelbach K."/>
            <person name="Shiels B."/>
            <person name="Tait A."/>
            <person name="Berriman M."/>
            <person name="Allred D.R."/>
            <person name="Pain A."/>
        </authorList>
    </citation>
    <scope>NUCLEOTIDE SEQUENCE</scope>
    <source>
        <strain evidence="2">Bond</strain>
    </source>
</reference>
<dbReference type="KEGG" id="bbig:BBBOND_0002020"/>
<dbReference type="GeneID" id="24561774"/>
<protein>
    <recommendedName>
        <fullName evidence="3">C3H1-type domain-containing protein</fullName>
    </recommendedName>
</protein>
<organism evidence="2">
    <name type="scientific">Babesia bigemina</name>
    <dbReference type="NCBI Taxonomy" id="5866"/>
    <lineage>
        <taxon>Eukaryota</taxon>
        <taxon>Sar</taxon>
        <taxon>Alveolata</taxon>
        <taxon>Apicomplexa</taxon>
        <taxon>Aconoidasida</taxon>
        <taxon>Piroplasmida</taxon>
        <taxon>Babesiidae</taxon>
        <taxon>Babesia</taxon>
    </lineage>
</organism>
<evidence type="ECO:0000313" key="2">
    <source>
        <dbReference type="EMBL" id="CDR71550.1"/>
    </source>
</evidence>
<dbReference type="VEuPathDB" id="PiroplasmaDB:BBBOND_0002020"/>
<dbReference type="RefSeq" id="XP_012770496.1">
    <property type="nucleotide sequence ID" value="XM_012915042.1"/>
</dbReference>
<keyword evidence="1" id="KW-0472">Membrane</keyword>
<keyword evidence="1" id="KW-1133">Transmembrane helix</keyword>
<reference evidence="2" key="2">
    <citation type="submission" date="2014-06" db="EMBL/GenBank/DDBJ databases">
        <authorList>
            <person name="Aslett M."/>
            <person name="De Silva Nishadi"/>
        </authorList>
    </citation>
    <scope>NUCLEOTIDE SEQUENCE</scope>
    <source>
        <strain evidence="2">Bond</strain>
    </source>
</reference>
<dbReference type="OrthoDB" id="366932at2759"/>
<evidence type="ECO:0008006" key="3">
    <source>
        <dbReference type="Google" id="ProtNLM"/>
    </source>
</evidence>
<evidence type="ECO:0000256" key="1">
    <source>
        <dbReference type="SAM" id="Phobius"/>
    </source>
</evidence>
<accession>A0A061BKU7</accession>
<sequence>MKATEELLSFIKHAQKHYSDDLKQFLNKQVEEAKSNLTSHTREQYITAVTTLLEDYTKKVAKDLEPLPQAITNDLDKGHKKFMSMFESKFVKKYEDIASIDVKSTKRESPLSQAAKILYSTFRRLHSYLKSDDDFTLDISKIKPSNDALVKLFEDLKTSEHFNHTFSENVDTVKKTFEDFHPSKFGGPTTVLSQALKEGIGALVTELDKAYVSSYSGVEYEGPLVTEETTDTKTIELTAYGTKLSKVCLTITPILYDALTELKHRLEYSGWDGHKIYHPADSTSSLHALFFRDNGYDVHRPEGAEHGELNHKTDFNGSSILKHLTNDTHNLFSQLSSPVTDVPQSTSGSDELGVTFAEESGLIRKLYDFLQTYFSVCHLARVDKPRAPCSIYEILVWCNGLQFNPVYERLKAQVKSEFMKEDKQRPGTKTLQPFEAHPSPVKYTDVEKQLYNVSAHSHAVLTAILGHGHKDGIYACEFSDNSLKLDYPTSMIQLLCTLFDLLKRLYHQLYFLLQQCQLTTQLSGWRDCHYGRYIGGSGWQCNTKQCPKQDCDQRHDQSGNQTGGQYPNCGVKSPLQSFLEDGLKGHLPHSVTARGSSLSCGTCGSTPGMPCRTPMGFADIGATASHTMMGRNICEVLYDFCGRPNSPLTRLCGYLNCLLPSAPKTLTDMFSFYYHLTDRWGMHGNKHKKEAFEEKVKAANFGRSYGELNVYHLFTPSHSALKKGHSDGSLGSLVCLSRDAVVCGPYLRPITHAIYETFSSKHADKYLSWIVYLTASFYDLLKKLYDECNSKCGARGSNCHGKSCIKGCPTTSKKDPPRYHDRNCKSIVQCNATLPTLAKYGFVLGDPERLNGSAGIEKKRTCRDFCNVFKEAFDKDSHLVQFFKAIDNFMFTIRQPFIWLNIALWSLSLFYLICVMVGRLDVLHIKSHLHSPSSHRIAAQSLLAAGRVNKLGRVFYLQP</sequence>
<feature type="transmembrane region" description="Helical" evidence="1">
    <location>
        <begin position="897"/>
        <end position="918"/>
    </location>
</feature>
<name>A0A061BKU7_BABBI</name>
<proteinExistence type="predicted"/>
<dbReference type="AlphaFoldDB" id="A0A061BKU7"/>